<evidence type="ECO:0000313" key="3">
    <source>
        <dbReference type="Proteomes" id="UP001239019"/>
    </source>
</evidence>
<proteinExistence type="predicted"/>
<feature type="compositionally biased region" description="Basic and acidic residues" evidence="1">
    <location>
        <begin position="47"/>
        <end position="67"/>
    </location>
</feature>
<feature type="region of interest" description="Disordered" evidence="1">
    <location>
        <begin position="29"/>
        <end position="84"/>
    </location>
</feature>
<dbReference type="Proteomes" id="UP001239019">
    <property type="component" value="Unassembled WGS sequence"/>
</dbReference>
<comment type="caution">
    <text evidence="2">The sequence shown here is derived from an EMBL/GenBank/DDBJ whole genome shotgun (WGS) entry which is preliminary data.</text>
</comment>
<keyword evidence="3" id="KW-1185">Reference proteome</keyword>
<name>A0ABU0W6Z9_9GAMM</name>
<gene>
    <name evidence="2" type="ORF">RBH19_07855</name>
</gene>
<protein>
    <recommendedName>
        <fullName evidence="4">Sel1 repeat family protein</fullName>
    </recommendedName>
</protein>
<evidence type="ECO:0000313" key="2">
    <source>
        <dbReference type="EMBL" id="MDQ2069784.1"/>
    </source>
</evidence>
<accession>A0ABU0W6Z9</accession>
<dbReference type="EMBL" id="JAVDDT010000004">
    <property type="protein sequence ID" value="MDQ2069784.1"/>
    <property type="molecule type" value="Genomic_DNA"/>
</dbReference>
<evidence type="ECO:0000256" key="1">
    <source>
        <dbReference type="SAM" id="MobiDB-lite"/>
    </source>
</evidence>
<sequence length="326" mass="35795">MRATWIFFALAAATLIFVMVLRPGPGPAMDERPDSLPRGEAGPVVADGREARRESPRRVLDEGDGLRTEAGTRLQAQDENERPAGGYDTVGAAFHASDDYLAFVDEVIEAADGGDAAARYYIGRILAECQLAVRQFDGEYPDEYTLSTAIPDDMNPQVNDLMQRQVARCRGFFDEDMSLYGAADDWMRAAAEDGYGPAVMRQGISDYRMYQAGRSADFDPDQLVQVLRDRNPDTLAYASQLSAIHGDSRADETAWLMLACEYGQDCSANSDWVQALCLQQGCPPSFDGAEDALSVLLTPGELEQARDRMAELERALDAGDFDGLFR</sequence>
<organism evidence="2 3">
    <name type="scientific">Natronospira bacteriovora</name>
    <dbReference type="NCBI Taxonomy" id="3069753"/>
    <lineage>
        <taxon>Bacteria</taxon>
        <taxon>Pseudomonadati</taxon>
        <taxon>Pseudomonadota</taxon>
        <taxon>Gammaproteobacteria</taxon>
        <taxon>Natronospirales</taxon>
        <taxon>Natronospiraceae</taxon>
        <taxon>Natronospira</taxon>
    </lineage>
</organism>
<reference evidence="2 3" key="1">
    <citation type="submission" date="2023-08" db="EMBL/GenBank/DDBJ databases">
        <title>Whole-genome sequencing of halo(alkali)philic microorganisms from hypersaline lakes.</title>
        <authorList>
            <person name="Sorokin D.Y."/>
            <person name="Abbas B."/>
            <person name="Merkel A.Y."/>
        </authorList>
    </citation>
    <scope>NUCLEOTIDE SEQUENCE [LARGE SCALE GENOMIC DNA]</scope>
    <source>
        <strain evidence="2 3">AB-CW4</strain>
    </source>
</reference>
<evidence type="ECO:0008006" key="4">
    <source>
        <dbReference type="Google" id="ProtNLM"/>
    </source>
</evidence>
<dbReference type="RefSeq" id="WP_306728281.1">
    <property type="nucleotide sequence ID" value="NZ_JAVDDT010000004.1"/>
</dbReference>